<protein>
    <recommendedName>
        <fullName evidence="3">Phosphoglycerate mutase</fullName>
    </recommendedName>
</protein>
<evidence type="ECO:0008006" key="3">
    <source>
        <dbReference type="Google" id="ProtNLM"/>
    </source>
</evidence>
<dbReference type="Pfam" id="PF00300">
    <property type="entry name" value="His_Phos_1"/>
    <property type="match status" value="1"/>
</dbReference>
<accession>A0ABP7E8K7</accession>
<proteinExistence type="predicted"/>
<comment type="caution">
    <text evidence="1">The sequence shown here is derived from an EMBL/GenBank/DDBJ whole genome shotgun (WGS) entry which is preliminary data.</text>
</comment>
<dbReference type="InterPro" id="IPR029033">
    <property type="entry name" value="His_PPase_superfam"/>
</dbReference>
<dbReference type="RefSeq" id="WP_344964842.1">
    <property type="nucleotide sequence ID" value="NZ_BAABDS010000035.1"/>
</dbReference>
<name>A0ABP7E8K7_9GAMM</name>
<evidence type="ECO:0000313" key="1">
    <source>
        <dbReference type="EMBL" id="GAA3713751.1"/>
    </source>
</evidence>
<keyword evidence="2" id="KW-1185">Reference proteome</keyword>
<dbReference type="SMART" id="SM00855">
    <property type="entry name" value="PGAM"/>
    <property type="match status" value="1"/>
</dbReference>
<dbReference type="Gene3D" id="3.40.50.1240">
    <property type="entry name" value="Phosphoglycerate mutase-like"/>
    <property type="match status" value="1"/>
</dbReference>
<evidence type="ECO:0000313" key="2">
    <source>
        <dbReference type="Proteomes" id="UP001501479"/>
    </source>
</evidence>
<dbReference type="SUPFAM" id="SSF53254">
    <property type="entry name" value="Phosphoglycerate mutase-like"/>
    <property type="match status" value="1"/>
</dbReference>
<dbReference type="Proteomes" id="UP001501479">
    <property type="component" value="Unassembled WGS sequence"/>
</dbReference>
<dbReference type="EMBL" id="BAABDS010000035">
    <property type="protein sequence ID" value="GAA3713751.1"/>
    <property type="molecule type" value="Genomic_DNA"/>
</dbReference>
<gene>
    <name evidence="1" type="ORF">GCM10022421_21300</name>
</gene>
<reference evidence="2" key="1">
    <citation type="journal article" date="2019" name="Int. J. Syst. Evol. Microbiol.">
        <title>The Global Catalogue of Microorganisms (GCM) 10K type strain sequencing project: providing services to taxonomists for standard genome sequencing and annotation.</title>
        <authorList>
            <consortium name="The Broad Institute Genomics Platform"/>
            <consortium name="The Broad Institute Genome Sequencing Center for Infectious Disease"/>
            <person name="Wu L."/>
            <person name="Ma J."/>
        </authorList>
    </citation>
    <scope>NUCLEOTIDE SEQUENCE [LARGE SCALE GENOMIC DNA]</scope>
    <source>
        <strain evidence="2">JCM 17329</strain>
    </source>
</reference>
<sequence>MTLYIWRHPKPLHAAGLCLGQTDVGVEQRKLRRLANQIQGFARRHRLPKEVWVSPLQRSRGVGTILAARGFRCNLAPALAEVNFGHWDGRPWQQIPRAEIDAWCERFADHAPGGGENLHQLFARVEGWLATLENQPQLAVGHAGWINAARLLAAGRGVPTQAGDWPRPVAYRALSVLTIPAALPAPVPPPPVSC</sequence>
<dbReference type="InterPro" id="IPR013078">
    <property type="entry name" value="His_Pase_superF_clade-1"/>
</dbReference>
<organism evidence="1 2">
    <name type="scientific">Oceanisphaera sediminis</name>
    <dbReference type="NCBI Taxonomy" id="981381"/>
    <lineage>
        <taxon>Bacteria</taxon>
        <taxon>Pseudomonadati</taxon>
        <taxon>Pseudomonadota</taxon>
        <taxon>Gammaproteobacteria</taxon>
        <taxon>Aeromonadales</taxon>
        <taxon>Aeromonadaceae</taxon>
        <taxon>Oceanisphaera</taxon>
    </lineage>
</organism>